<accession>A0A814LGT2</accession>
<name>A0A814LGT2_9BILA</name>
<reference evidence="2" key="1">
    <citation type="submission" date="2021-02" db="EMBL/GenBank/DDBJ databases">
        <authorList>
            <person name="Nowell W R."/>
        </authorList>
    </citation>
    <scope>NUCLEOTIDE SEQUENCE</scope>
</reference>
<dbReference type="Proteomes" id="UP000663836">
    <property type="component" value="Unassembled WGS sequence"/>
</dbReference>
<dbReference type="AlphaFoldDB" id="A0A814LGT2"/>
<keyword evidence="1" id="KW-0812">Transmembrane</keyword>
<protein>
    <submittedName>
        <fullName evidence="2">Uncharacterized protein</fullName>
    </submittedName>
</protein>
<evidence type="ECO:0000256" key="1">
    <source>
        <dbReference type="SAM" id="Phobius"/>
    </source>
</evidence>
<sequence>MWKTRFEVNNSNGNNLIRHRNLSSSSTIKHNYCTWSSSTIARTRDDSPHAVIRPYSSSSSIPNLEILTEEDEDISCSNLSNNNRINSLSIKLRKQNSYQTVNRHQIVLPTIVESNDHEVMIDSLSETNDVNVTNKESINDSHNKYMIKSTLQDSFVATNTNYNQVMNVDIERKERTLNTNMNYDMTEFTLDKHVNEILQQKTPRLNQPTSSSTDFDKNKIFIPTTFKDISAFFETKVLAATTNHTLEQKKIVRAKRSLSLKQCMPRNKNNLPKLEIISSTEPESTIFHHQIKRIKRTHKSEFEFIAEQDHIISDSLVKQSISFDSNIKEIEYEDRSKQLPKLMNNMLLKKTLPKQWLIFLLLIITILVCLYLSNLTNVYKYVFGSNPFVYLQHYLLYFFPRQSKKQIDLIDKNVISRYGQFVRNRFFSLLDLFVTFIGEIFFRIDKYEYTNNIVYVVTSTYENIYDRFIHLFK</sequence>
<dbReference type="Proteomes" id="UP000663864">
    <property type="component" value="Unassembled WGS sequence"/>
</dbReference>
<gene>
    <name evidence="4" type="ORF">JBS370_LOCUS28351</name>
    <name evidence="3" type="ORF">RFH988_LOCUS33978</name>
    <name evidence="2" type="ORF">ZHD862_LOCUS15762</name>
</gene>
<organism evidence="2 5">
    <name type="scientific">Rotaria sordida</name>
    <dbReference type="NCBI Taxonomy" id="392033"/>
    <lineage>
        <taxon>Eukaryota</taxon>
        <taxon>Metazoa</taxon>
        <taxon>Spiralia</taxon>
        <taxon>Gnathifera</taxon>
        <taxon>Rotifera</taxon>
        <taxon>Eurotatoria</taxon>
        <taxon>Bdelloidea</taxon>
        <taxon>Philodinida</taxon>
        <taxon>Philodinidae</taxon>
        <taxon>Rotaria</taxon>
    </lineage>
</organism>
<evidence type="ECO:0000313" key="2">
    <source>
        <dbReference type="EMBL" id="CAF1064971.1"/>
    </source>
</evidence>
<evidence type="ECO:0000313" key="3">
    <source>
        <dbReference type="EMBL" id="CAF1383580.1"/>
    </source>
</evidence>
<dbReference type="Proteomes" id="UP000663882">
    <property type="component" value="Unassembled WGS sequence"/>
</dbReference>
<comment type="caution">
    <text evidence="2">The sequence shown here is derived from an EMBL/GenBank/DDBJ whole genome shotgun (WGS) entry which is preliminary data.</text>
</comment>
<evidence type="ECO:0000313" key="4">
    <source>
        <dbReference type="EMBL" id="CAF4038300.1"/>
    </source>
</evidence>
<keyword evidence="1" id="KW-0472">Membrane</keyword>
<dbReference type="EMBL" id="CAJNOO010004501">
    <property type="protein sequence ID" value="CAF1383580.1"/>
    <property type="molecule type" value="Genomic_DNA"/>
</dbReference>
<dbReference type="OrthoDB" id="10011631at2759"/>
<evidence type="ECO:0000313" key="5">
    <source>
        <dbReference type="Proteomes" id="UP000663864"/>
    </source>
</evidence>
<dbReference type="EMBL" id="CAJOBD010005661">
    <property type="protein sequence ID" value="CAF4038300.1"/>
    <property type="molecule type" value="Genomic_DNA"/>
</dbReference>
<proteinExistence type="predicted"/>
<keyword evidence="1" id="KW-1133">Transmembrane helix</keyword>
<dbReference type="EMBL" id="CAJNOT010000724">
    <property type="protein sequence ID" value="CAF1064971.1"/>
    <property type="molecule type" value="Genomic_DNA"/>
</dbReference>
<feature type="transmembrane region" description="Helical" evidence="1">
    <location>
        <begin position="356"/>
        <end position="373"/>
    </location>
</feature>